<reference evidence="4 6" key="4">
    <citation type="submission" date="2018-03" db="EMBL/GenBank/DDBJ databases">
        <title>Genetic Diversity and Phenotypic Plasticity of AHL Mediated Quorum Sensing in Environmental Strains of Vibrio mediterranei.</title>
        <authorList>
            <person name="Lantoine F."/>
            <person name="Vouve F."/>
        </authorList>
    </citation>
    <scope>NUCLEOTIDE SEQUENCE [LARGE SCALE GENOMIC DNA]</scope>
    <source>
        <strain evidence="4 6">17LN0615E</strain>
    </source>
</reference>
<dbReference type="GeneID" id="64087997"/>
<evidence type="ECO:0000313" key="7">
    <source>
        <dbReference type="Proteomes" id="UP000279760"/>
    </source>
</evidence>
<proteinExistence type="predicted"/>
<evidence type="ECO:0000256" key="1">
    <source>
        <dbReference type="SAM" id="Phobius"/>
    </source>
</evidence>
<reference evidence="5" key="1">
    <citation type="submission" date="2016-12" db="EMBL/GenBank/DDBJ databases">
        <title>Comparative genomic analysis reveals the diversity, evolution, and environmental adaptation strategies of the genus Vibrio.</title>
        <authorList>
            <person name="Lin H."/>
            <person name="Wang X."/>
            <person name="Zhang X.-H."/>
        </authorList>
    </citation>
    <scope>NUCLEOTIDE SEQUENCE [LARGE SCALE GENOMIC DNA]</scope>
    <source>
        <strain evidence="5">QT6D1</strain>
    </source>
</reference>
<accession>A0A241TDY8</accession>
<dbReference type="Pfam" id="PF06923">
    <property type="entry name" value="GutM"/>
    <property type="match status" value="1"/>
</dbReference>
<dbReference type="EMBL" id="NWTN01000021">
    <property type="protein sequence ID" value="PRQ65503.1"/>
    <property type="molecule type" value="Genomic_DNA"/>
</dbReference>
<keyword evidence="1" id="KW-0812">Transmembrane</keyword>
<dbReference type="EMBL" id="CP033578">
    <property type="protein sequence ID" value="AYV23973.1"/>
    <property type="molecule type" value="Genomic_DNA"/>
</dbReference>
<protein>
    <submittedName>
        <fullName evidence="3">Transcriptional regulator</fullName>
    </submittedName>
</protein>
<dbReference type="RefSeq" id="WP_006075326.1">
    <property type="nucleotide sequence ID" value="NZ_CP018309.1"/>
</dbReference>
<reference evidence="3 7" key="5">
    <citation type="submission" date="2018-11" db="EMBL/GenBank/DDBJ databases">
        <title>Complete Genome Sequence of Vbrio mediterranei 117-T6: a Potential Pathogen Bacteria Isolated from the Conchocelis of Pyropia.</title>
        <authorList>
            <person name="Liu Q."/>
        </authorList>
    </citation>
    <scope>NUCLEOTIDE SEQUENCE [LARGE SCALE GENOMIC DNA]</scope>
    <source>
        <strain evidence="3 7">117-T6</strain>
    </source>
</reference>
<feature type="transmembrane region" description="Helical" evidence="1">
    <location>
        <begin position="6"/>
        <end position="26"/>
    </location>
</feature>
<keyword evidence="1" id="KW-0472">Membrane</keyword>
<dbReference type="Proteomes" id="UP000238163">
    <property type="component" value="Unassembled WGS sequence"/>
</dbReference>
<keyword evidence="1" id="KW-1133">Transmembrane helix</keyword>
<name>A0A241TDY8_9VIBR</name>
<dbReference type="EMBL" id="CP018309">
    <property type="protein sequence ID" value="ASI93185.1"/>
    <property type="molecule type" value="Genomic_DNA"/>
</dbReference>
<organism evidence="3 7">
    <name type="scientific">Vibrio mediterranei</name>
    <dbReference type="NCBI Taxonomy" id="689"/>
    <lineage>
        <taxon>Bacteria</taxon>
        <taxon>Pseudomonadati</taxon>
        <taxon>Pseudomonadota</taxon>
        <taxon>Gammaproteobacteria</taxon>
        <taxon>Vibrionales</taxon>
        <taxon>Vibrionaceae</taxon>
        <taxon>Vibrio</taxon>
    </lineage>
</organism>
<dbReference type="Proteomes" id="UP000279760">
    <property type="component" value="Chromosome 2"/>
</dbReference>
<reference evidence="4 6" key="2">
    <citation type="submission" date="2017-09" db="EMBL/GenBank/DDBJ databases">
        <authorList>
            <person name="Girard L."/>
            <person name="Lami R."/>
            <person name="Suzuki M."/>
            <person name="Baudart J."/>
        </authorList>
    </citation>
    <scope>NUCLEOTIDE SEQUENCE [LARGE SCALE GENOMIC DNA]</scope>
    <source>
        <strain evidence="4 6">17LN0615E</strain>
    </source>
</reference>
<evidence type="ECO:0000313" key="3">
    <source>
        <dbReference type="EMBL" id="AYV23973.1"/>
    </source>
</evidence>
<sequence>MDSTTTLILVAIVAWIGQIALGFFQIRSFNRMVQSMSQKGHVKIGRTKSRWKARTLIVVAENDQQTIVDAKVLNGISVFARPKTLDKIVGLSYPLSAAVMNELAKGTQEAISVAYEG</sequence>
<evidence type="ECO:0000313" key="4">
    <source>
        <dbReference type="EMBL" id="PRQ65503.1"/>
    </source>
</evidence>
<dbReference type="InterPro" id="IPR009693">
    <property type="entry name" value="Glucitol_operon_activator"/>
</dbReference>
<dbReference type="KEGG" id="vsh:BSZ05_25935"/>
<evidence type="ECO:0000313" key="5">
    <source>
        <dbReference type="Proteomes" id="UP000197092"/>
    </source>
</evidence>
<evidence type="ECO:0000313" key="2">
    <source>
        <dbReference type="EMBL" id="ASI93185.1"/>
    </source>
</evidence>
<reference evidence="2" key="3">
    <citation type="journal article" date="2018" name="BMC Genomics">
        <title>Comparative genomic analysis reveals the evolution and environmental adaptation strategies of vibrios.</title>
        <authorList>
            <person name="Lin H."/>
            <person name="Yu M."/>
            <person name="Wang X."/>
            <person name="Zhang X.H."/>
        </authorList>
    </citation>
    <scope>NUCLEOTIDE SEQUENCE</scope>
    <source>
        <strain evidence="2">QT6D1</strain>
    </source>
</reference>
<gene>
    <name evidence="2" type="ORF">BSZ05_25935</name>
    <name evidence="4" type="ORF">COR51_22295</name>
    <name evidence="3" type="ORF">ECB94_22125</name>
</gene>
<accession>A0A2S9ZIC3</accession>
<keyword evidence="6" id="KW-1185">Reference proteome</keyword>
<dbReference type="STRING" id="689.VME0621_03379"/>
<evidence type="ECO:0000313" key="6">
    <source>
        <dbReference type="Proteomes" id="UP000238163"/>
    </source>
</evidence>
<dbReference type="AlphaFoldDB" id="A0A241TDY8"/>
<dbReference type="Proteomes" id="UP000197092">
    <property type="component" value="Chromosome 2"/>
</dbReference>